<feature type="region of interest" description="Disordered" evidence="4">
    <location>
        <begin position="85"/>
        <end position="104"/>
    </location>
</feature>
<reference evidence="6 7" key="1">
    <citation type="submission" date="2019-06" db="EMBL/GenBank/DDBJ databases">
        <title>Sequencing the genomes of 1000 actinobacteria strains.</title>
        <authorList>
            <person name="Klenk H.-P."/>
        </authorList>
    </citation>
    <scope>NUCLEOTIDE SEQUENCE [LARGE SCALE GENOMIC DNA]</scope>
    <source>
        <strain evidence="6 7">DSM 20427</strain>
    </source>
</reference>
<organism evidence="6 7">
    <name type="scientific">Microbacterium lacticum</name>
    <dbReference type="NCBI Taxonomy" id="33885"/>
    <lineage>
        <taxon>Bacteria</taxon>
        <taxon>Bacillati</taxon>
        <taxon>Actinomycetota</taxon>
        <taxon>Actinomycetes</taxon>
        <taxon>Micrococcales</taxon>
        <taxon>Microbacteriaceae</taxon>
        <taxon>Microbacterium</taxon>
    </lineage>
</organism>
<feature type="compositionally biased region" description="Polar residues" evidence="4">
    <location>
        <begin position="11"/>
        <end position="30"/>
    </location>
</feature>
<keyword evidence="1" id="KW-0285">Flavoprotein</keyword>
<dbReference type="Gene3D" id="3.50.50.60">
    <property type="entry name" value="FAD/NAD(P)-binding domain"/>
    <property type="match status" value="2"/>
</dbReference>
<evidence type="ECO:0000313" key="7">
    <source>
        <dbReference type="Proteomes" id="UP000319804"/>
    </source>
</evidence>
<evidence type="ECO:0000259" key="5">
    <source>
        <dbReference type="PROSITE" id="PS50042"/>
    </source>
</evidence>
<dbReference type="Pfam" id="PF07992">
    <property type="entry name" value="Pyr_redox_2"/>
    <property type="match status" value="1"/>
</dbReference>
<accession>A0A4Y3UQT8</accession>
<dbReference type="PRINTS" id="PR00469">
    <property type="entry name" value="PNDRDTASEII"/>
</dbReference>
<dbReference type="AlphaFoldDB" id="A0A4Y3UQT8"/>
<keyword evidence="2" id="KW-0560">Oxidoreductase</keyword>
<dbReference type="InterPro" id="IPR000595">
    <property type="entry name" value="cNMP-bd_dom"/>
</dbReference>
<dbReference type="OrthoDB" id="109585at2"/>
<name>A0A4Y3UQT8_9MICO</name>
<protein>
    <submittedName>
        <fullName evidence="6">Thioredoxin reductase (NADPH)</fullName>
    </submittedName>
</protein>
<feature type="region of interest" description="Disordered" evidence="4">
    <location>
        <begin position="1"/>
        <end position="41"/>
    </location>
</feature>
<evidence type="ECO:0000313" key="6">
    <source>
        <dbReference type="EMBL" id="TQN00425.1"/>
    </source>
</evidence>
<proteinExistence type="predicted"/>
<dbReference type="InterPro" id="IPR014710">
    <property type="entry name" value="RmlC-like_jellyroll"/>
</dbReference>
<dbReference type="PANTHER" id="PTHR48105">
    <property type="entry name" value="THIOREDOXIN REDUCTASE 1-RELATED-RELATED"/>
    <property type="match status" value="1"/>
</dbReference>
<comment type="catalytic activity">
    <reaction evidence="3">
        <text>[thioredoxin]-dithiol + NADP(+) = [thioredoxin]-disulfide + NADPH + H(+)</text>
        <dbReference type="Rhea" id="RHEA:20345"/>
        <dbReference type="Rhea" id="RHEA-COMP:10698"/>
        <dbReference type="Rhea" id="RHEA-COMP:10700"/>
        <dbReference type="ChEBI" id="CHEBI:15378"/>
        <dbReference type="ChEBI" id="CHEBI:29950"/>
        <dbReference type="ChEBI" id="CHEBI:50058"/>
        <dbReference type="ChEBI" id="CHEBI:57783"/>
        <dbReference type="ChEBI" id="CHEBI:58349"/>
        <dbReference type="EC" id="1.8.1.9"/>
    </reaction>
</comment>
<dbReference type="EMBL" id="VFPS01000001">
    <property type="protein sequence ID" value="TQN00425.1"/>
    <property type="molecule type" value="Genomic_DNA"/>
</dbReference>
<dbReference type="Pfam" id="PF00027">
    <property type="entry name" value="cNMP_binding"/>
    <property type="match status" value="1"/>
</dbReference>
<feature type="domain" description="Cyclic nucleotide-binding" evidence="5">
    <location>
        <begin position="36"/>
        <end position="162"/>
    </location>
</feature>
<dbReference type="RefSeq" id="WP_141381316.1">
    <property type="nucleotide sequence ID" value="NZ_BJNA01000062.1"/>
</dbReference>
<dbReference type="CDD" id="cd00038">
    <property type="entry name" value="CAP_ED"/>
    <property type="match status" value="1"/>
</dbReference>
<dbReference type="SUPFAM" id="SSF51206">
    <property type="entry name" value="cAMP-binding domain-like"/>
    <property type="match status" value="1"/>
</dbReference>
<dbReference type="Gene3D" id="2.60.120.10">
    <property type="entry name" value="Jelly Rolls"/>
    <property type="match status" value="1"/>
</dbReference>
<dbReference type="SMART" id="SM00100">
    <property type="entry name" value="cNMP"/>
    <property type="match status" value="1"/>
</dbReference>
<dbReference type="InterPro" id="IPR050097">
    <property type="entry name" value="Ferredoxin-NADP_redctase_2"/>
</dbReference>
<comment type="caution">
    <text evidence="6">The sequence shown here is derived from an EMBL/GenBank/DDBJ whole genome shotgun (WGS) entry which is preliminary data.</text>
</comment>
<keyword evidence="7" id="KW-1185">Reference proteome</keyword>
<dbReference type="GO" id="GO:0004791">
    <property type="term" value="F:thioredoxin-disulfide reductase (NADPH) activity"/>
    <property type="evidence" value="ECO:0007669"/>
    <property type="project" value="UniProtKB-EC"/>
</dbReference>
<dbReference type="InterPro" id="IPR018490">
    <property type="entry name" value="cNMP-bd_dom_sf"/>
</dbReference>
<evidence type="ECO:0000256" key="3">
    <source>
        <dbReference type="ARBA" id="ARBA00048132"/>
    </source>
</evidence>
<sequence>MSDAPDPSDTHLPQTETPDPSDTYLPQTETPDPVGAFPRLSDEQVDVLLERGRRRRLAKGEVLIRPGDHPSSLYVVLDGYLLTTDTEPADDPRPADEPSTVGVHGRGRFVGDVGLLEGQPSFEFVSAIDAAEVAEIPVEELEAIVTSDPLLGEIILRAYLIRRSLAIGVGAGLRVVGSCFSPQTRELLDFVARNRLPHRLVDLDKDEKAEQLVRRLGATVADFPLVILGGARTVLAATPARLAAELGMRPPAPPTTCDVVVVGAGPAGLASAVYATSDGLSVYLCDSVATGGQAGTSARIENYLGFPAGISGAELADRSVLQVRKFGATLEIPATVMEIVEDDDRLRVVFDDGREVTSEVVVLATGVRYRSLSAAGLDRFQTSNVFYAATAQEARVCGDAPVAVVGGGNSAGQAALFLARTSSRVYLVVRAAELEAGMSRYLVDQIQNHPRIEVLLSSEVVDADGDGRLERITVRSAHGELRELEVGYVFVFIGAVPATDRLTVGVQRDADGYILTGSDAELAGFHSSGSARFSLETTVPGIFAVGDVRHGSVKRMTSAVGEGASAVGQIHEYLSKGRHNRVGA</sequence>
<dbReference type="PROSITE" id="PS50042">
    <property type="entry name" value="CNMP_BINDING_3"/>
    <property type="match status" value="1"/>
</dbReference>
<gene>
    <name evidence="6" type="ORF">FHX68_0519</name>
</gene>
<evidence type="ECO:0000256" key="1">
    <source>
        <dbReference type="ARBA" id="ARBA00022630"/>
    </source>
</evidence>
<dbReference type="PRINTS" id="PR00368">
    <property type="entry name" value="FADPNR"/>
</dbReference>
<dbReference type="InterPro" id="IPR023753">
    <property type="entry name" value="FAD/NAD-binding_dom"/>
</dbReference>
<dbReference type="InterPro" id="IPR036188">
    <property type="entry name" value="FAD/NAD-bd_sf"/>
</dbReference>
<dbReference type="SUPFAM" id="SSF51905">
    <property type="entry name" value="FAD/NAD(P)-binding domain"/>
    <property type="match status" value="1"/>
</dbReference>
<dbReference type="Proteomes" id="UP000319804">
    <property type="component" value="Unassembled WGS sequence"/>
</dbReference>
<evidence type="ECO:0000256" key="4">
    <source>
        <dbReference type="SAM" id="MobiDB-lite"/>
    </source>
</evidence>
<evidence type="ECO:0000256" key="2">
    <source>
        <dbReference type="ARBA" id="ARBA00023002"/>
    </source>
</evidence>